<proteinExistence type="predicted"/>
<evidence type="ECO:0000313" key="1">
    <source>
        <dbReference type="EMBL" id="KKQ24734.1"/>
    </source>
</evidence>
<sequence>MSKYKKFKVYFYKLLLFPANLSLIGTTDPELDFIHLDLDEKLKSIGVPDDKKYFNPRFFFANMTLVRFTGSLTKQYLDKIQGISESLELDPYEVDSVTLLTCNAVLEKRQIVGSWNLK</sequence>
<dbReference type="Proteomes" id="UP000034917">
    <property type="component" value="Unassembled WGS sequence"/>
</dbReference>
<protein>
    <submittedName>
        <fullName evidence="1">Uncharacterized protein</fullName>
    </submittedName>
</protein>
<accession>A0A0G0IKJ6</accession>
<dbReference type="AlphaFoldDB" id="A0A0G0IKJ6"/>
<organism evidence="1 2">
    <name type="scientific">Candidatus Roizmanbacteria bacterium GW2011_GWC2_37_13</name>
    <dbReference type="NCBI Taxonomy" id="1618486"/>
    <lineage>
        <taxon>Bacteria</taxon>
        <taxon>Candidatus Roizmaniibacteriota</taxon>
    </lineage>
</organism>
<comment type="caution">
    <text evidence="1">The sequence shown here is derived from an EMBL/GenBank/DDBJ whole genome shotgun (WGS) entry which is preliminary data.</text>
</comment>
<dbReference type="EMBL" id="LBSV01000014">
    <property type="protein sequence ID" value="KKQ24734.1"/>
    <property type="molecule type" value="Genomic_DNA"/>
</dbReference>
<reference evidence="1 2" key="1">
    <citation type="journal article" date="2015" name="Nature">
        <title>rRNA introns, odd ribosomes, and small enigmatic genomes across a large radiation of phyla.</title>
        <authorList>
            <person name="Brown C.T."/>
            <person name="Hug L.A."/>
            <person name="Thomas B.C."/>
            <person name="Sharon I."/>
            <person name="Castelle C.J."/>
            <person name="Singh A."/>
            <person name="Wilkins M.J."/>
            <person name="Williams K.H."/>
            <person name="Banfield J.F."/>
        </authorList>
    </citation>
    <scope>NUCLEOTIDE SEQUENCE [LARGE SCALE GENOMIC DNA]</scope>
</reference>
<gene>
    <name evidence="1" type="ORF">US40_C0014G0019</name>
</gene>
<name>A0A0G0IKJ6_9BACT</name>
<evidence type="ECO:0000313" key="2">
    <source>
        <dbReference type="Proteomes" id="UP000034917"/>
    </source>
</evidence>